<reference evidence="4 5" key="1">
    <citation type="submission" date="2015-09" db="EMBL/GenBank/DDBJ databases">
        <title>Bacillus cereus food isolates.</title>
        <authorList>
            <person name="Boekhorst J."/>
        </authorList>
    </citation>
    <scope>NUCLEOTIDE SEQUENCE [LARGE SCALE GENOMIC DNA]</scope>
    <source>
        <strain evidence="4 5">B4088</strain>
    </source>
</reference>
<feature type="region of interest" description="Disordered" evidence="1">
    <location>
        <begin position="636"/>
        <end position="826"/>
    </location>
</feature>
<feature type="compositionally biased region" description="Polar residues" evidence="1">
    <location>
        <begin position="684"/>
        <end position="698"/>
    </location>
</feature>
<feature type="signal peptide" evidence="3">
    <location>
        <begin position="1"/>
        <end position="29"/>
    </location>
</feature>
<proteinExistence type="predicted"/>
<dbReference type="EMBL" id="LJKE01000015">
    <property type="protein sequence ID" value="KZD72107.1"/>
    <property type="molecule type" value="Genomic_DNA"/>
</dbReference>
<evidence type="ECO:0000256" key="2">
    <source>
        <dbReference type="SAM" id="Phobius"/>
    </source>
</evidence>
<accession>A0A164QS65</accession>
<evidence type="ECO:0000256" key="1">
    <source>
        <dbReference type="SAM" id="MobiDB-lite"/>
    </source>
</evidence>
<feature type="chain" id="PRO_5007852664" description="Conjugal transfer protein" evidence="3">
    <location>
        <begin position="30"/>
        <end position="826"/>
    </location>
</feature>
<feature type="transmembrane region" description="Helical" evidence="2">
    <location>
        <begin position="186"/>
        <end position="206"/>
    </location>
</feature>
<feature type="transmembrane region" description="Helical" evidence="2">
    <location>
        <begin position="353"/>
        <end position="370"/>
    </location>
</feature>
<feature type="compositionally biased region" description="Polar residues" evidence="1">
    <location>
        <begin position="730"/>
        <end position="754"/>
    </location>
</feature>
<feature type="compositionally biased region" description="Basic and acidic residues" evidence="1">
    <location>
        <begin position="636"/>
        <end position="646"/>
    </location>
</feature>
<dbReference type="PATRIC" id="fig|1396.535.peg.4320"/>
<feature type="transmembrane region" description="Helical" evidence="2">
    <location>
        <begin position="314"/>
        <end position="333"/>
    </location>
</feature>
<keyword evidence="3" id="KW-0732">Signal</keyword>
<sequence>MKRVFILIAMVFTLILPIVTSTIPHQVFAEDKAAEGGGDKKEDKKEEKKTEKKPSSKNVGMVEADKYPGYKIIGYEGLITSTYIRKMECVDTEKKEGEKKEGEKAPDNDYAVGQGKKAKSEESGFFSKYIGEVVLDLVGSAIDFFFKPNCKDADDSFVMNIGKEMGKLGEPVNVTNNYIVMKLTGIMQYLAYGLSVIFTVIYGILYMLEKSEISPIKFFMRLGFVAAGIYFAPYVLQDILNLNNILVYNISQISVTFDGGKETVVTAIPQAIYGFMSGTKEVINGNLLVGIVMLLMIIYALKPLFDIAMWWYTRLFKIFFYTVVSPLLIMLMALPQTSGNAKKALKDFIGETFAQFFVVLGMGMISMILVNILDMKYIIDLSDVGTMIFIFVALNFMADLPRMAQNIVGGISGGGQTSTGGLMKFATAVATMKAAKDINKIAKNTAGTVKSAGRSVNNGVKNTFAAPSKMKEMKNAVGEKINRGKEAAMYNRTSAAKESGDRQGWGIRDGFKENGLVGGMAAMASNGLGGMMVAAGDAKERIKTGVEMKKLFGEDVKNNIVDKSVQKAGVQDIMQRYRDSKYFAHGMKQERKAGEGDMKKLRVDNAMEKKRAELSRSVSKYPDSLGDDFRNEFAQKQSINKEKMEKQQNIAKNKAESMRLSQGMSNEQRTQQLGQIKQFEKGNSEVNQMQRFMDTGSTTKKDGGNNSGSKPTNGANKNNNKQNNAWDQKGSGQQNYQKKTQSGVAENLKNNGSTDMKPIVTGTPQAKEKAPDTVTEKSNGGSNKKNRSTGKRKKEVVKKTEDKIEPKETNSGPKLEPITKPTIEHL</sequence>
<feature type="compositionally biased region" description="Polar residues" evidence="1">
    <location>
        <begin position="659"/>
        <end position="675"/>
    </location>
</feature>
<feature type="compositionally biased region" description="Basic and acidic residues" evidence="1">
    <location>
        <begin position="95"/>
        <end position="107"/>
    </location>
</feature>
<organism evidence="4 5">
    <name type="scientific">Bacillus cereus</name>
    <dbReference type="NCBI Taxonomy" id="1396"/>
    <lineage>
        <taxon>Bacteria</taxon>
        <taxon>Bacillati</taxon>
        <taxon>Bacillota</taxon>
        <taxon>Bacilli</taxon>
        <taxon>Bacillales</taxon>
        <taxon>Bacillaceae</taxon>
        <taxon>Bacillus</taxon>
        <taxon>Bacillus cereus group</taxon>
    </lineage>
</organism>
<feature type="compositionally biased region" description="Basic and acidic residues" evidence="1">
    <location>
        <begin position="33"/>
        <end position="54"/>
    </location>
</feature>
<keyword evidence="2" id="KW-1133">Transmembrane helix</keyword>
<feature type="transmembrane region" description="Helical" evidence="2">
    <location>
        <begin position="377"/>
        <end position="398"/>
    </location>
</feature>
<feature type="region of interest" description="Disordered" evidence="1">
    <location>
        <begin position="95"/>
        <end position="115"/>
    </location>
</feature>
<evidence type="ECO:0000313" key="4">
    <source>
        <dbReference type="EMBL" id="KZD72107.1"/>
    </source>
</evidence>
<feature type="compositionally biased region" description="Basic and acidic residues" evidence="1">
    <location>
        <begin position="797"/>
        <end position="808"/>
    </location>
</feature>
<gene>
    <name evidence="4" type="ORF">B4088_0568</name>
</gene>
<name>A0A164QS65_BACCE</name>
<dbReference type="RefSeq" id="WP_063259790.1">
    <property type="nucleotide sequence ID" value="NZ_LJKE01000015.1"/>
</dbReference>
<feature type="compositionally biased region" description="Low complexity" evidence="1">
    <location>
        <begin position="713"/>
        <end position="725"/>
    </location>
</feature>
<feature type="compositionally biased region" description="Basic and acidic residues" evidence="1">
    <location>
        <begin position="766"/>
        <end position="775"/>
    </location>
</feature>
<evidence type="ECO:0000313" key="5">
    <source>
        <dbReference type="Proteomes" id="UP000076482"/>
    </source>
</evidence>
<feature type="transmembrane region" description="Helical" evidence="2">
    <location>
        <begin position="283"/>
        <end position="302"/>
    </location>
</feature>
<comment type="caution">
    <text evidence="4">The sequence shown here is derived from an EMBL/GenBank/DDBJ whole genome shotgun (WGS) entry which is preliminary data.</text>
</comment>
<dbReference type="AlphaFoldDB" id="A0A164QS65"/>
<evidence type="ECO:0008006" key="6">
    <source>
        <dbReference type="Google" id="ProtNLM"/>
    </source>
</evidence>
<feature type="region of interest" description="Disordered" evidence="1">
    <location>
        <begin position="33"/>
        <end position="57"/>
    </location>
</feature>
<feature type="compositionally biased region" description="Basic residues" evidence="1">
    <location>
        <begin position="784"/>
        <end position="796"/>
    </location>
</feature>
<protein>
    <recommendedName>
        <fullName evidence="6">Conjugal transfer protein</fullName>
    </recommendedName>
</protein>
<keyword evidence="2" id="KW-0472">Membrane</keyword>
<evidence type="ECO:0000256" key="3">
    <source>
        <dbReference type="SAM" id="SignalP"/>
    </source>
</evidence>
<keyword evidence="2" id="KW-0812">Transmembrane</keyword>
<feature type="transmembrane region" description="Helical" evidence="2">
    <location>
        <begin position="218"/>
        <end position="236"/>
    </location>
</feature>
<dbReference type="Proteomes" id="UP000076482">
    <property type="component" value="Unassembled WGS sequence"/>
</dbReference>